<feature type="region of interest" description="Disordered" evidence="1">
    <location>
        <begin position="1"/>
        <end position="146"/>
    </location>
</feature>
<evidence type="ECO:0000313" key="3">
    <source>
        <dbReference type="Proteomes" id="UP000383932"/>
    </source>
</evidence>
<proteinExistence type="predicted"/>
<evidence type="ECO:0000313" key="2">
    <source>
        <dbReference type="EMBL" id="KAB5588217.1"/>
    </source>
</evidence>
<comment type="caution">
    <text evidence="2">The sequence shown here is derived from an EMBL/GenBank/DDBJ whole genome shotgun (WGS) entry which is preliminary data.</text>
</comment>
<accession>A0A5N5Q9Y4</accession>
<organism evidence="2 3">
    <name type="scientific">Ceratobasidium theobromae</name>
    <dbReference type="NCBI Taxonomy" id="1582974"/>
    <lineage>
        <taxon>Eukaryota</taxon>
        <taxon>Fungi</taxon>
        <taxon>Dikarya</taxon>
        <taxon>Basidiomycota</taxon>
        <taxon>Agaricomycotina</taxon>
        <taxon>Agaricomycetes</taxon>
        <taxon>Cantharellales</taxon>
        <taxon>Ceratobasidiaceae</taxon>
        <taxon>Ceratobasidium</taxon>
    </lineage>
</organism>
<sequence>MELSAEHTEQAVVSPKPGNPPHQGELAKTRNTEIILTQKQPLKKASLGPSKQIAEHESEPEPEADSHDEVTSPPPTKKPRNRKSLDKIKEKVKEKARAKARAKAKAKATVESQEDTTGAATAKRQRARTAQDEAAPVVLRQSTRRK</sequence>
<dbReference type="AlphaFoldDB" id="A0A5N5Q9Y4"/>
<feature type="compositionally biased region" description="Basic and acidic residues" evidence="1">
    <location>
        <begin position="83"/>
        <end position="97"/>
    </location>
</feature>
<feature type="compositionally biased region" description="Basic and acidic residues" evidence="1">
    <location>
        <begin position="53"/>
        <end position="70"/>
    </location>
</feature>
<dbReference type="Proteomes" id="UP000383932">
    <property type="component" value="Unassembled WGS sequence"/>
</dbReference>
<name>A0A5N5Q9Y4_9AGAM</name>
<keyword evidence="3" id="KW-1185">Reference proteome</keyword>
<evidence type="ECO:0000256" key="1">
    <source>
        <dbReference type="SAM" id="MobiDB-lite"/>
    </source>
</evidence>
<protein>
    <submittedName>
        <fullName evidence="2">Uncharacterized protein</fullName>
    </submittedName>
</protein>
<reference evidence="2 3" key="1">
    <citation type="journal article" date="2019" name="Fungal Biol. Biotechnol.">
        <title>Draft genome sequence of fastidious pathogen Ceratobasidium theobromae, which causes vascular-streak dieback in Theobroma cacao.</title>
        <authorList>
            <person name="Ali S.S."/>
            <person name="Asman A."/>
            <person name="Shao J."/>
            <person name="Firmansyah A.P."/>
            <person name="Susilo A.W."/>
            <person name="Rosmana A."/>
            <person name="McMahon P."/>
            <person name="Junaid M."/>
            <person name="Guest D."/>
            <person name="Kheng T.Y."/>
            <person name="Meinhardt L.W."/>
            <person name="Bailey B.A."/>
        </authorList>
    </citation>
    <scope>NUCLEOTIDE SEQUENCE [LARGE SCALE GENOMIC DNA]</scope>
    <source>
        <strain evidence="2 3">CT2</strain>
    </source>
</reference>
<gene>
    <name evidence="2" type="ORF">CTheo_8338</name>
</gene>
<dbReference type="EMBL" id="SSOP01000523">
    <property type="protein sequence ID" value="KAB5588217.1"/>
    <property type="molecule type" value="Genomic_DNA"/>
</dbReference>